<organism evidence="2 3">
    <name type="scientific">Billgrantia montanilacus</name>
    <dbReference type="NCBI Taxonomy" id="2282305"/>
    <lineage>
        <taxon>Bacteria</taxon>
        <taxon>Pseudomonadati</taxon>
        <taxon>Pseudomonadota</taxon>
        <taxon>Gammaproteobacteria</taxon>
        <taxon>Oceanospirillales</taxon>
        <taxon>Halomonadaceae</taxon>
        <taxon>Billgrantia</taxon>
    </lineage>
</organism>
<name>A0A368U0U7_9GAMM</name>
<keyword evidence="1" id="KW-0812">Transmembrane</keyword>
<protein>
    <submittedName>
        <fullName evidence="2">Uncharacterized protein</fullName>
    </submittedName>
</protein>
<feature type="transmembrane region" description="Helical" evidence="1">
    <location>
        <begin position="43"/>
        <end position="62"/>
    </location>
</feature>
<keyword evidence="3" id="KW-1185">Reference proteome</keyword>
<feature type="transmembrane region" description="Helical" evidence="1">
    <location>
        <begin position="69"/>
        <end position="90"/>
    </location>
</feature>
<dbReference type="EMBL" id="QPII01000003">
    <property type="protein sequence ID" value="RCV90441.1"/>
    <property type="molecule type" value="Genomic_DNA"/>
</dbReference>
<feature type="transmembrane region" description="Helical" evidence="1">
    <location>
        <begin position="12"/>
        <end position="31"/>
    </location>
</feature>
<comment type="caution">
    <text evidence="2">The sequence shown here is derived from an EMBL/GenBank/DDBJ whole genome shotgun (WGS) entry which is preliminary data.</text>
</comment>
<feature type="transmembrane region" description="Helical" evidence="1">
    <location>
        <begin position="96"/>
        <end position="114"/>
    </location>
</feature>
<evidence type="ECO:0000256" key="1">
    <source>
        <dbReference type="SAM" id="Phobius"/>
    </source>
</evidence>
<evidence type="ECO:0000313" key="2">
    <source>
        <dbReference type="EMBL" id="RCV90441.1"/>
    </source>
</evidence>
<dbReference type="Proteomes" id="UP000252405">
    <property type="component" value="Unassembled WGS sequence"/>
</dbReference>
<gene>
    <name evidence="2" type="ORF">DU505_05750</name>
</gene>
<reference evidence="2 3" key="1">
    <citation type="submission" date="2018-07" db="EMBL/GenBank/DDBJ databases">
        <title>Halomonas montanilacus sp. nov., isolated from Lake Pengyan on Tibetan Plateau.</title>
        <authorList>
            <person name="Lu H."/>
            <person name="Xing P."/>
            <person name="Wu Q."/>
        </authorList>
    </citation>
    <scope>NUCLEOTIDE SEQUENCE [LARGE SCALE GENOMIC DNA]</scope>
    <source>
        <strain evidence="2 3">PYC7W</strain>
    </source>
</reference>
<keyword evidence="1" id="KW-0472">Membrane</keyword>
<dbReference type="RefSeq" id="WP_114478044.1">
    <property type="nucleotide sequence ID" value="NZ_QPII01000003.1"/>
</dbReference>
<dbReference type="AlphaFoldDB" id="A0A368U0U7"/>
<evidence type="ECO:0000313" key="3">
    <source>
        <dbReference type="Proteomes" id="UP000252405"/>
    </source>
</evidence>
<dbReference type="OrthoDB" id="6168605at2"/>
<proteinExistence type="predicted"/>
<accession>A0A368U0U7</accession>
<sequence>MTNKAQGTAYGAWLLLAISIIALILAAVATFNEGNGIAYTPGTYLVLISTALMLVGSLLLTFARGMPRWLGGLIAFLLLLDLLGTGLAAYLLQAEWLLVSIGIGLVAWLVHAIADPATGKRDRTMTLRQEAAS</sequence>
<keyword evidence="1" id="KW-1133">Transmembrane helix</keyword>